<evidence type="ECO:0008006" key="4">
    <source>
        <dbReference type="Google" id="ProtNLM"/>
    </source>
</evidence>
<reference evidence="3" key="1">
    <citation type="journal article" date="2019" name="Int. J. Syst. Evol. Microbiol.">
        <title>The Global Catalogue of Microorganisms (GCM) 10K type strain sequencing project: providing services to taxonomists for standard genome sequencing and annotation.</title>
        <authorList>
            <consortium name="The Broad Institute Genomics Platform"/>
            <consortium name="The Broad Institute Genome Sequencing Center for Infectious Disease"/>
            <person name="Wu L."/>
            <person name="Ma J."/>
        </authorList>
    </citation>
    <scope>NUCLEOTIDE SEQUENCE [LARGE SCALE GENOMIC DNA]</scope>
    <source>
        <strain evidence="3">JCM 10083</strain>
    </source>
</reference>
<proteinExistence type="predicted"/>
<evidence type="ECO:0000256" key="1">
    <source>
        <dbReference type="SAM" id="SignalP"/>
    </source>
</evidence>
<organism evidence="2 3">
    <name type="scientific">Streptosporangium amethystogenes subsp. fukuiense</name>
    <dbReference type="NCBI Taxonomy" id="698418"/>
    <lineage>
        <taxon>Bacteria</taxon>
        <taxon>Bacillati</taxon>
        <taxon>Actinomycetota</taxon>
        <taxon>Actinomycetes</taxon>
        <taxon>Streptosporangiales</taxon>
        <taxon>Streptosporangiaceae</taxon>
        <taxon>Streptosporangium</taxon>
    </lineage>
</organism>
<keyword evidence="3" id="KW-1185">Reference proteome</keyword>
<comment type="caution">
    <text evidence="2">The sequence shown here is derived from an EMBL/GenBank/DDBJ whole genome shotgun (WGS) entry which is preliminary data.</text>
</comment>
<dbReference type="Proteomes" id="UP001596514">
    <property type="component" value="Unassembled WGS sequence"/>
</dbReference>
<feature type="signal peptide" evidence="1">
    <location>
        <begin position="1"/>
        <end position="21"/>
    </location>
</feature>
<dbReference type="SUPFAM" id="SSF50969">
    <property type="entry name" value="YVTN repeat-like/Quinoprotein amine dehydrogenase"/>
    <property type="match status" value="1"/>
</dbReference>
<accession>A0ABW2T8D0</accession>
<evidence type="ECO:0000313" key="2">
    <source>
        <dbReference type="EMBL" id="MFC7604522.1"/>
    </source>
</evidence>
<dbReference type="RefSeq" id="WP_343972338.1">
    <property type="nucleotide sequence ID" value="NZ_BAAAGK010000093.1"/>
</dbReference>
<name>A0ABW2T8D0_9ACTN</name>
<sequence length="308" mass="32939">MTRRWGAALSFLLLVMSTACAVPEGEISSGDFDGPWALAVQPGEIHESYVMSDGLTSVGLPDCAVPSDTETPVLNRDGTAIALVGCWSRKKSGEGKYEIVVIRDRAVRHIDASGQAAWIGKSAGLLVATKDTLTSVDTSESAKSRRVADFDADIQHLNVDTTGDRAVVVTGGNPVTRDHQVTLVGTEVWTVSIATGRREAVRTPPDTSRVLWGPDGQSLVAETDTRWTVLDGDSGQVLSRRPRPATKGEVTQRCYLTAVTRHSLLGWCPATGELMSYSADGASQRVAELDQAGPWGVYVSVASDRVTW</sequence>
<protein>
    <recommendedName>
        <fullName evidence="4">Lipoprotein</fullName>
    </recommendedName>
</protein>
<dbReference type="PROSITE" id="PS51257">
    <property type="entry name" value="PROKAR_LIPOPROTEIN"/>
    <property type="match status" value="1"/>
</dbReference>
<feature type="chain" id="PRO_5046596885" description="Lipoprotein" evidence="1">
    <location>
        <begin position="22"/>
        <end position="308"/>
    </location>
</feature>
<dbReference type="InterPro" id="IPR011044">
    <property type="entry name" value="Quino_amine_DH_bsu"/>
</dbReference>
<keyword evidence="1" id="KW-0732">Signal</keyword>
<dbReference type="EMBL" id="JBHTEE010000001">
    <property type="protein sequence ID" value="MFC7604522.1"/>
    <property type="molecule type" value="Genomic_DNA"/>
</dbReference>
<evidence type="ECO:0000313" key="3">
    <source>
        <dbReference type="Proteomes" id="UP001596514"/>
    </source>
</evidence>
<gene>
    <name evidence="2" type="ORF">ACFQVD_30875</name>
</gene>